<keyword evidence="2" id="KW-1185">Reference proteome</keyword>
<accession>A0AA36FIY2</accession>
<organism evidence="1 2">
    <name type="scientific">Octopus vulgaris</name>
    <name type="common">Common octopus</name>
    <dbReference type="NCBI Taxonomy" id="6645"/>
    <lineage>
        <taxon>Eukaryota</taxon>
        <taxon>Metazoa</taxon>
        <taxon>Spiralia</taxon>
        <taxon>Lophotrochozoa</taxon>
        <taxon>Mollusca</taxon>
        <taxon>Cephalopoda</taxon>
        <taxon>Coleoidea</taxon>
        <taxon>Octopodiformes</taxon>
        <taxon>Octopoda</taxon>
        <taxon>Incirrata</taxon>
        <taxon>Octopodidae</taxon>
        <taxon>Octopus</taxon>
    </lineage>
</organism>
<name>A0AA36FIY2_OCTVU</name>
<protein>
    <submittedName>
        <fullName evidence="1">Uncharacterized protein</fullName>
    </submittedName>
</protein>
<dbReference type="AlphaFoldDB" id="A0AA36FIY2"/>
<sequence>MLRRRHSGTGTRRFCSTCGKDFDVSPVHQQKGANVILSEMARSDNIKRKVRKCYGHYCGVKSGKPRYPCCSTKKIYVSPVHQQKGANVILSEMARSDNIKRNVRKCYGHYCGVKSGKPRYPCCSTKKIYVTPVHQQTTAIVSLNNMTQSDKIKRNVRTCFEDYCGATIKPLNHPCCSAKKRCKCIPFKGCRCSSQNMIHVANNVHDEAAAHIDLEPVDGLIKREAKGDDVKCAIYKWSCTVKTTTVDLTCCEVFVSHALEYSMALLLQRKWQP</sequence>
<evidence type="ECO:0000313" key="1">
    <source>
        <dbReference type="EMBL" id="CAI9738754.1"/>
    </source>
</evidence>
<evidence type="ECO:0000313" key="2">
    <source>
        <dbReference type="Proteomes" id="UP001162480"/>
    </source>
</evidence>
<proteinExistence type="predicted"/>
<dbReference type="EMBL" id="OX597835">
    <property type="protein sequence ID" value="CAI9738754.1"/>
    <property type="molecule type" value="Genomic_DNA"/>
</dbReference>
<reference evidence="1" key="1">
    <citation type="submission" date="2023-08" db="EMBL/GenBank/DDBJ databases">
        <authorList>
            <person name="Alioto T."/>
            <person name="Alioto T."/>
            <person name="Gomez Garrido J."/>
        </authorList>
    </citation>
    <scope>NUCLEOTIDE SEQUENCE</scope>
</reference>
<gene>
    <name evidence="1" type="ORF">OCTVUL_1B019348</name>
</gene>
<dbReference type="Proteomes" id="UP001162480">
    <property type="component" value="Chromosome 22"/>
</dbReference>